<dbReference type="InterPro" id="IPR011051">
    <property type="entry name" value="RmlC_Cupin_sf"/>
</dbReference>
<dbReference type="Proteomes" id="UP000749311">
    <property type="component" value="Unassembled WGS sequence"/>
</dbReference>
<dbReference type="InterPro" id="IPR021120">
    <property type="entry name" value="KduI/IolB_isomerase"/>
</dbReference>
<feature type="binding site" evidence="6">
    <location>
        <position position="200"/>
    </location>
    <ligand>
        <name>Zn(2+)</name>
        <dbReference type="ChEBI" id="CHEBI:29105"/>
    </ligand>
</feature>
<gene>
    <name evidence="6" type="primary">kduI</name>
    <name evidence="7" type="ORF">FB473_002429</name>
</gene>
<dbReference type="RefSeq" id="WP_167168054.1">
    <property type="nucleotide sequence ID" value="NZ_BAAAOO010000007.1"/>
</dbReference>
<evidence type="ECO:0000256" key="1">
    <source>
        <dbReference type="ARBA" id="ARBA00000552"/>
    </source>
</evidence>
<keyword evidence="5 6" id="KW-0413">Isomerase</keyword>
<dbReference type="HAMAP" id="MF_00687">
    <property type="entry name" value="KduI"/>
    <property type="match status" value="1"/>
</dbReference>
<dbReference type="Gene3D" id="2.60.120.520">
    <property type="entry name" value="pectin degrading enzyme 5-keto 4- deoxyuronate isomerase, domain 1"/>
    <property type="match status" value="1"/>
</dbReference>
<dbReference type="PANTHER" id="PTHR38461:SF1">
    <property type="entry name" value="4-DEOXY-L-THREO-5-HEXOSULOSE-URONATE KETOL-ISOMERASE"/>
    <property type="match status" value="1"/>
</dbReference>
<accession>A0ABX0SHB3</accession>
<dbReference type="CDD" id="cd20294">
    <property type="entry name" value="cupin_KduI_N"/>
    <property type="match status" value="1"/>
</dbReference>
<dbReference type="SUPFAM" id="SSF51182">
    <property type="entry name" value="RmlC-like cupins"/>
    <property type="match status" value="1"/>
</dbReference>
<dbReference type="PANTHER" id="PTHR38461">
    <property type="entry name" value="4-DEOXY-L-THREO-5-HEXOSULOSE-URONATE KETOL-ISOMERASE"/>
    <property type="match status" value="1"/>
</dbReference>
<comment type="function">
    <text evidence="6">Catalyzes the isomerization of 5-dehydro-4-deoxy-D-glucuronate to 3-deoxy-D-glycero-2,5-hexodiulosonate.</text>
</comment>
<comment type="cofactor">
    <cofactor evidence="6">
        <name>Zn(2+)</name>
        <dbReference type="ChEBI" id="CHEBI:29105"/>
    </cofactor>
    <text evidence="6">Binds 1 zinc ion per subunit.</text>
</comment>
<dbReference type="PIRSF" id="PIRSF006625">
    <property type="entry name" value="KduI"/>
    <property type="match status" value="1"/>
</dbReference>
<organism evidence="7 8">
    <name type="scientific">Brooklawnia cerclae</name>
    <dbReference type="NCBI Taxonomy" id="349934"/>
    <lineage>
        <taxon>Bacteria</taxon>
        <taxon>Bacillati</taxon>
        <taxon>Actinomycetota</taxon>
        <taxon>Actinomycetes</taxon>
        <taxon>Propionibacteriales</taxon>
        <taxon>Propionibacteriaceae</taxon>
        <taxon>Brooklawnia</taxon>
    </lineage>
</organism>
<dbReference type="InterPro" id="IPR007045">
    <property type="entry name" value="KduI"/>
</dbReference>
<sequence>MENRHTVSKEQVSRMTTDELRANFLVPGLFQPGKVTLVHSHEDRVVLGGVAPSTEPVALEAPDELRAEYFLQRREAGIIVIQGSGVVTADGTAYAMPKGACLYLGRGVRDVTFASDEGQDARFYLFSAPAHASYPSALVLPGEGDIRELGDQQHANRRTLNRYIHADGIQSCQIAMGHTVLHEGSMWNTMPAHTHDRRMEAYLYLDVPDDARVVHLLGDPEQTRHLIVANHEAIISPSWSIHSGVGTQAYSFVWAMAGENQDFDDMDHQPIDTLL</sequence>
<dbReference type="EMBL" id="JAAMOZ010000001">
    <property type="protein sequence ID" value="NIH57784.1"/>
    <property type="molecule type" value="Genomic_DNA"/>
</dbReference>
<evidence type="ECO:0000313" key="8">
    <source>
        <dbReference type="Proteomes" id="UP000749311"/>
    </source>
</evidence>
<keyword evidence="4 6" id="KW-0862">Zinc</keyword>
<comment type="catalytic activity">
    <reaction evidence="1 6">
        <text>5-dehydro-4-deoxy-D-glucuronate = 3-deoxy-D-glycero-2,5-hexodiulosonate</text>
        <dbReference type="Rhea" id="RHEA:23896"/>
        <dbReference type="ChEBI" id="CHEBI:17117"/>
        <dbReference type="ChEBI" id="CHEBI:29071"/>
        <dbReference type="EC" id="5.3.1.17"/>
    </reaction>
</comment>
<dbReference type="EC" id="5.3.1.17" evidence="6"/>
<feature type="binding site" evidence="6">
    <location>
        <position position="242"/>
    </location>
    <ligand>
        <name>Zn(2+)</name>
        <dbReference type="ChEBI" id="CHEBI:29105"/>
    </ligand>
</feature>
<protein>
    <recommendedName>
        <fullName evidence="6">4-deoxy-L-threo-5-hexosulose-uronate ketol-isomerase</fullName>
        <ecNumber evidence="6">5.3.1.17</ecNumber>
    </recommendedName>
    <alternativeName>
        <fullName evidence="6">5-keto-4-deoxyuronate isomerase</fullName>
    </alternativeName>
    <alternativeName>
        <fullName evidence="6">DKI isomerase</fullName>
    </alternativeName>
</protein>
<dbReference type="CDD" id="cd20491">
    <property type="entry name" value="cupin_KduI_C"/>
    <property type="match status" value="1"/>
</dbReference>
<reference evidence="7 8" key="1">
    <citation type="submission" date="2020-02" db="EMBL/GenBank/DDBJ databases">
        <title>Sequencing the genomes of 1000 actinobacteria strains.</title>
        <authorList>
            <person name="Klenk H.-P."/>
        </authorList>
    </citation>
    <scope>NUCLEOTIDE SEQUENCE [LARGE SCALE GENOMIC DNA]</scope>
    <source>
        <strain evidence="7 8">DSM 19609</strain>
    </source>
</reference>
<name>A0ABX0SHB3_9ACTN</name>
<evidence type="ECO:0000256" key="4">
    <source>
        <dbReference type="ARBA" id="ARBA00022833"/>
    </source>
</evidence>
<feature type="binding site" evidence="6">
    <location>
        <position position="195"/>
    </location>
    <ligand>
        <name>Zn(2+)</name>
        <dbReference type="ChEBI" id="CHEBI:29105"/>
    </ligand>
</feature>
<evidence type="ECO:0000313" key="7">
    <source>
        <dbReference type="EMBL" id="NIH57784.1"/>
    </source>
</evidence>
<comment type="similarity">
    <text evidence="2 6">Belongs to the KduI family.</text>
</comment>
<keyword evidence="8" id="KW-1185">Reference proteome</keyword>
<comment type="caution">
    <text evidence="7">The sequence shown here is derived from an EMBL/GenBank/DDBJ whole genome shotgun (WGS) entry which is preliminary data.</text>
</comment>
<evidence type="ECO:0000256" key="3">
    <source>
        <dbReference type="ARBA" id="ARBA00022723"/>
    </source>
</evidence>
<keyword evidence="3 6" id="KW-0479">Metal-binding</keyword>
<evidence type="ECO:0000256" key="5">
    <source>
        <dbReference type="ARBA" id="ARBA00023235"/>
    </source>
</evidence>
<feature type="binding site" evidence="6">
    <location>
        <position position="193"/>
    </location>
    <ligand>
        <name>Zn(2+)</name>
        <dbReference type="ChEBI" id="CHEBI:29105"/>
    </ligand>
</feature>
<dbReference type="Pfam" id="PF04962">
    <property type="entry name" value="KduI"/>
    <property type="match status" value="1"/>
</dbReference>
<dbReference type="NCBIfam" id="NF002091">
    <property type="entry name" value="PRK00924.1"/>
    <property type="match status" value="1"/>
</dbReference>
<evidence type="ECO:0000256" key="6">
    <source>
        <dbReference type="HAMAP-Rule" id="MF_00687"/>
    </source>
</evidence>
<dbReference type="Gene3D" id="2.60.120.10">
    <property type="entry name" value="Jelly Rolls"/>
    <property type="match status" value="1"/>
</dbReference>
<dbReference type="InterPro" id="IPR014710">
    <property type="entry name" value="RmlC-like_jellyroll"/>
</dbReference>
<dbReference type="InterPro" id="IPR027449">
    <property type="entry name" value="KduI_N"/>
</dbReference>
<comment type="pathway">
    <text evidence="6">Glycan metabolism; pectin degradation; 2-dehydro-3-deoxy-D-gluconate from pectin: step 4/5.</text>
</comment>
<proteinExistence type="inferred from homology"/>
<evidence type="ECO:0000256" key="2">
    <source>
        <dbReference type="ARBA" id="ARBA00008086"/>
    </source>
</evidence>
<dbReference type="GO" id="GO:0008697">
    <property type="term" value="F:4-deoxy-L-threo-5-hexosulose-uronate ketol-isomerase activity"/>
    <property type="evidence" value="ECO:0007669"/>
    <property type="project" value="UniProtKB-EC"/>
</dbReference>